<organism evidence="2 3">
    <name type="scientific">Pseudomyxococcus hansupus</name>
    <dbReference type="NCBI Taxonomy" id="1297742"/>
    <lineage>
        <taxon>Bacteria</taxon>
        <taxon>Pseudomonadati</taxon>
        <taxon>Myxococcota</taxon>
        <taxon>Myxococcia</taxon>
        <taxon>Myxococcales</taxon>
        <taxon>Cystobacterineae</taxon>
        <taxon>Myxococcaceae</taxon>
        <taxon>Pseudomyxococcus</taxon>
    </lineage>
</organism>
<reference evidence="2 3" key="1">
    <citation type="journal article" date="2016" name="PLoS ONE">
        <title>Complete Genome Sequence and Comparative Genomics of a Novel Myxobacterium Myxococcus hansupus.</title>
        <authorList>
            <person name="Sharma G."/>
            <person name="Narwani T."/>
            <person name="Subramanian S."/>
        </authorList>
    </citation>
    <scope>NUCLEOTIDE SEQUENCE [LARGE SCALE GENOMIC DNA]</scope>
    <source>
        <strain evidence="3">mixupus</strain>
    </source>
</reference>
<dbReference type="KEGG" id="mym:A176_000188"/>
<dbReference type="Proteomes" id="UP000009026">
    <property type="component" value="Chromosome"/>
</dbReference>
<dbReference type="AlphaFoldDB" id="A0A0H4WIX5"/>
<feature type="region of interest" description="Disordered" evidence="1">
    <location>
        <begin position="1"/>
        <end position="25"/>
    </location>
</feature>
<dbReference type="STRING" id="1297742.A176_000188"/>
<keyword evidence="3" id="KW-1185">Reference proteome</keyword>
<dbReference type="eggNOG" id="ENOG502ZC4B">
    <property type="taxonomic scope" value="Bacteria"/>
</dbReference>
<accession>A0A0H4WIX5</accession>
<evidence type="ECO:0000313" key="2">
    <source>
        <dbReference type="EMBL" id="AKQ63276.1"/>
    </source>
</evidence>
<dbReference type="SUPFAM" id="SSF50998">
    <property type="entry name" value="Quinoprotein alcohol dehydrogenase-like"/>
    <property type="match status" value="1"/>
</dbReference>
<dbReference type="InterPro" id="IPR011047">
    <property type="entry name" value="Quinoprotein_ADH-like_sf"/>
</dbReference>
<gene>
    <name evidence="2" type="ORF">A176_000188</name>
</gene>
<name>A0A0H4WIX5_9BACT</name>
<evidence type="ECO:0000313" key="3">
    <source>
        <dbReference type="Proteomes" id="UP000009026"/>
    </source>
</evidence>
<evidence type="ECO:0000256" key="1">
    <source>
        <dbReference type="SAM" id="MobiDB-lite"/>
    </source>
</evidence>
<dbReference type="EMBL" id="CP012109">
    <property type="protein sequence ID" value="AKQ63276.1"/>
    <property type="molecule type" value="Genomic_DNA"/>
</dbReference>
<sequence length="218" mass="24225">MQLVGSGDMHEEQVQDGDASPPQNGMLRDARAIAGVLHVCGMNRQVYRREGRDQWRHLSLELAPASGVFGFEAMDGFALDELYAVGWEGELWSFDGARWRQHDVGTQAILLDVVCAGDGQVYAIGRGGQLIVGRGAQWQTRDLELPHELCSLAWFRDRLYACSTGELYVWDGTRFQVHAFDGDRPGTLQYLSVGESGLCAVGPKDLFLYDGEAWTRID</sequence>
<protein>
    <submittedName>
        <fullName evidence="2">Uncharacterized protein</fullName>
    </submittedName>
</protein>
<proteinExistence type="predicted"/>
<dbReference type="PATRIC" id="fig|1297742.4.peg.195"/>